<evidence type="ECO:0000256" key="10">
    <source>
        <dbReference type="RuleBase" id="RU361210"/>
    </source>
</evidence>
<evidence type="ECO:0000256" key="2">
    <source>
        <dbReference type="ARBA" id="ARBA00004123"/>
    </source>
</evidence>
<evidence type="ECO:0000256" key="9">
    <source>
        <dbReference type="ARBA" id="ARBA00025287"/>
    </source>
</evidence>
<comment type="caution">
    <text evidence="12">The sequence shown here is derived from an EMBL/GenBank/DDBJ whole genome shotgun (WGS) entry which is preliminary data.</text>
</comment>
<keyword evidence="6 10" id="KW-0697">Rotamase</keyword>
<feature type="compositionally biased region" description="Low complexity" evidence="11">
    <location>
        <begin position="371"/>
        <end position="384"/>
    </location>
</feature>
<dbReference type="PANTHER" id="PTHR10012">
    <property type="entry name" value="SERINE/THREONINE-PROTEIN PHOSPHATASE 2A REGULATORY SUBUNIT B"/>
    <property type="match status" value="1"/>
</dbReference>
<keyword evidence="7 10" id="KW-0413">Isomerase</keyword>
<evidence type="ECO:0000256" key="4">
    <source>
        <dbReference type="ARBA" id="ARBA00011019"/>
    </source>
</evidence>
<comment type="similarity">
    <text evidence="4 10">Belongs to the PTPA-type PPIase family.</text>
</comment>
<organism evidence="12 13">
    <name type="scientific">Neodothiora populina</name>
    <dbReference type="NCBI Taxonomy" id="2781224"/>
    <lineage>
        <taxon>Eukaryota</taxon>
        <taxon>Fungi</taxon>
        <taxon>Dikarya</taxon>
        <taxon>Ascomycota</taxon>
        <taxon>Pezizomycotina</taxon>
        <taxon>Dothideomycetes</taxon>
        <taxon>Dothideomycetidae</taxon>
        <taxon>Dothideales</taxon>
        <taxon>Dothioraceae</taxon>
        <taxon>Neodothiora</taxon>
    </lineage>
</organism>
<feature type="region of interest" description="Disordered" evidence="11">
    <location>
        <begin position="371"/>
        <end position="466"/>
    </location>
</feature>
<keyword evidence="8" id="KW-0539">Nucleus</keyword>
<name>A0ABR3P554_9PEZI</name>
<evidence type="ECO:0000256" key="8">
    <source>
        <dbReference type="ARBA" id="ARBA00023242"/>
    </source>
</evidence>
<dbReference type="RefSeq" id="XP_069197498.1">
    <property type="nucleotide sequence ID" value="XM_069346289.1"/>
</dbReference>
<dbReference type="PANTHER" id="PTHR10012:SF3">
    <property type="entry name" value="SERINE_THREONINE-PROTEIN PHOSPHATASE 2A ACTIVATOR 1"/>
    <property type="match status" value="1"/>
</dbReference>
<evidence type="ECO:0000313" key="12">
    <source>
        <dbReference type="EMBL" id="KAL1297816.1"/>
    </source>
</evidence>
<comment type="function">
    <text evidence="9">PPIases accelerate the folding of proteins. It catalyzes the cis-trans isomerization of proline imidic peptide bonds in oligopeptides. Acts as a regulatory subunit for PP2A-like phosphatases modulating their activity or substrate specificity, probably by inducing a conformational change in the catalytic subunit, a direct target of the PPIase. Can reactivate inactive phosphatase PP2A-phosphatase methylesterase complexes (PP2Ai) in presence of ATP and Mg(2+) by dissociating the inactive form from the complex.</text>
</comment>
<dbReference type="GeneID" id="95980044"/>
<evidence type="ECO:0000256" key="3">
    <source>
        <dbReference type="ARBA" id="ARBA00004496"/>
    </source>
</evidence>
<dbReference type="Proteomes" id="UP001562354">
    <property type="component" value="Unassembled WGS sequence"/>
</dbReference>
<keyword evidence="13" id="KW-1185">Reference proteome</keyword>
<dbReference type="EC" id="5.2.1.8" evidence="10"/>
<sequence>MSDDIRNANLSGLTLEKLPPGAAITPTAPVKRIHDGEDLSHFLRSKGYVDIIAFLLQLNRAMMPEIDFENHDCSHSWPVDSREIKLSPNVEGIASIVEALDSIVDRTPPQTGPRRFGNAAFRTWYSAAQDSLPGLMKEALANAVWEHASSEAYRETLVQELLSYLLGSFGSSERLDYGTGHELSFLAFLGCIWQLGGFAEAPFGVEERGIAIGIINPYLKLVRKLILTYTLEPAGSHGVWGLDDHSFLPYVLGSAQYSPPIPPGSSPLPNVGSLNGAPTPDLVAKIDAVERYRSSNFYFSAIGFIFDVKNGPFWEHSPTLYDISGIKDGWAKINKGMVKMYNAEVLSKFPVVQHFPFGTLFSWDLHPAAPSSAASPHMSAQPSSNTVRADNPVHASVRAGTGRGDAGQRQGISSTAAPWHNVTTMPGPGASSSRFGTAPNRLPPPTSRNMSARGQSMQPPTRQVPK</sequence>
<dbReference type="EMBL" id="JBFMKM010000014">
    <property type="protein sequence ID" value="KAL1297816.1"/>
    <property type="molecule type" value="Genomic_DNA"/>
</dbReference>
<feature type="compositionally biased region" description="Polar residues" evidence="11">
    <location>
        <begin position="447"/>
        <end position="466"/>
    </location>
</feature>
<evidence type="ECO:0000256" key="6">
    <source>
        <dbReference type="ARBA" id="ARBA00023110"/>
    </source>
</evidence>
<keyword evidence="5 10" id="KW-0963">Cytoplasm</keyword>
<dbReference type="CDD" id="cd04087">
    <property type="entry name" value="PTPA"/>
    <property type="match status" value="1"/>
</dbReference>
<feature type="compositionally biased region" description="Polar residues" evidence="11">
    <location>
        <begin position="410"/>
        <end position="435"/>
    </location>
</feature>
<gene>
    <name evidence="12" type="ORF">AAFC00_006345</name>
</gene>
<evidence type="ECO:0000256" key="1">
    <source>
        <dbReference type="ARBA" id="ARBA00000971"/>
    </source>
</evidence>
<dbReference type="InterPro" id="IPR004327">
    <property type="entry name" value="Phstyr_phstse_ac"/>
</dbReference>
<proteinExistence type="inferred from homology"/>
<reference evidence="12 13" key="1">
    <citation type="submission" date="2024-07" db="EMBL/GenBank/DDBJ databases">
        <title>Draft sequence of the Neodothiora populina.</title>
        <authorList>
            <person name="Drown D.D."/>
            <person name="Schuette U.S."/>
            <person name="Buechlein A.B."/>
            <person name="Rusch D.R."/>
            <person name="Winton L.W."/>
            <person name="Adams G.A."/>
        </authorList>
    </citation>
    <scope>NUCLEOTIDE SEQUENCE [LARGE SCALE GENOMIC DNA]</scope>
    <source>
        <strain evidence="12 13">CPC 39397</strain>
    </source>
</reference>
<comment type="subcellular location">
    <subcellularLocation>
        <location evidence="3 10">Cytoplasm</location>
    </subcellularLocation>
    <subcellularLocation>
        <location evidence="2">Nucleus</location>
    </subcellularLocation>
</comment>
<dbReference type="InterPro" id="IPR043170">
    <property type="entry name" value="PTPA_C_lid"/>
</dbReference>
<dbReference type="SUPFAM" id="SSF140984">
    <property type="entry name" value="PTPA-like"/>
    <property type="match status" value="1"/>
</dbReference>
<protein>
    <recommendedName>
        <fullName evidence="10">Serine/threonine-protein phosphatase 2A activator</fullName>
        <ecNumber evidence="10">5.2.1.8</ecNumber>
    </recommendedName>
    <alternativeName>
        <fullName evidence="10">Phosphotyrosyl phosphatase activator</fullName>
    </alternativeName>
</protein>
<evidence type="ECO:0000313" key="13">
    <source>
        <dbReference type="Proteomes" id="UP001562354"/>
    </source>
</evidence>
<dbReference type="Pfam" id="PF03095">
    <property type="entry name" value="PTPA"/>
    <property type="match status" value="1"/>
</dbReference>
<evidence type="ECO:0000256" key="5">
    <source>
        <dbReference type="ARBA" id="ARBA00022490"/>
    </source>
</evidence>
<evidence type="ECO:0000256" key="7">
    <source>
        <dbReference type="ARBA" id="ARBA00023235"/>
    </source>
</evidence>
<dbReference type="Gene3D" id="1.20.120.1150">
    <property type="match status" value="1"/>
</dbReference>
<comment type="catalytic activity">
    <reaction evidence="1 10">
        <text>[protein]-peptidylproline (omega=180) = [protein]-peptidylproline (omega=0)</text>
        <dbReference type="Rhea" id="RHEA:16237"/>
        <dbReference type="Rhea" id="RHEA-COMP:10747"/>
        <dbReference type="Rhea" id="RHEA-COMP:10748"/>
        <dbReference type="ChEBI" id="CHEBI:83833"/>
        <dbReference type="ChEBI" id="CHEBI:83834"/>
        <dbReference type="EC" id="5.2.1.8"/>
    </reaction>
</comment>
<evidence type="ECO:0000256" key="11">
    <source>
        <dbReference type="SAM" id="MobiDB-lite"/>
    </source>
</evidence>
<accession>A0ABR3P554</accession>
<dbReference type="InterPro" id="IPR037218">
    <property type="entry name" value="PTPA_sf"/>
</dbReference>